<protein>
    <submittedName>
        <fullName evidence="1">Uncharacterized protein</fullName>
    </submittedName>
</protein>
<dbReference type="Proteomes" id="UP000225605">
    <property type="component" value="Unassembled WGS sequence"/>
</dbReference>
<dbReference type="AlphaFoldDB" id="A0A2D0IU20"/>
<gene>
    <name evidence="1" type="ORF">Xehl_01609</name>
</gene>
<dbReference type="PANTHER" id="PTHR41349:SF1">
    <property type="entry name" value="PROTEIN CBG08683"/>
    <property type="match status" value="1"/>
</dbReference>
<evidence type="ECO:0000313" key="1">
    <source>
        <dbReference type="EMBL" id="PHM25390.1"/>
    </source>
</evidence>
<proteinExistence type="predicted"/>
<dbReference type="RefSeq" id="WP_099131977.1">
    <property type="nucleotide sequence ID" value="NZ_CAWNOJ010000075.1"/>
</dbReference>
<name>A0A2D0IU20_9GAMM</name>
<reference evidence="1 2" key="1">
    <citation type="journal article" date="2017" name="Nat. Microbiol.">
        <title>Natural product diversity associated with the nematode symbionts Photorhabdus and Xenorhabdus.</title>
        <authorList>
            <person name="Tobias N.J."/>
            <person name="Wolff H."/>
            <person name="Djahanschiri B."/>
            <person name="Grundmann F."/>
            <person name="Kronenwerth M."/>
            <person name="Shi Y.M."/>
            <person name="Simonyi S."/>
            <person name="Grun P."/>
            <person name="Shapiro-Ilan D."/>
            <person name="Pidot S.J."/>
            <person name="Stinear T.P."/>
            <person name="Ebersberger I."/>
            <person name="Bode H.B."/>
        </authorList>
    </citation>
    <scope>NUCLEOTIDE SEQUENCE [LARGE SCALE GENOMIC DNA]</scope>
    <source>
        <strain evidence="1 2">DSM 16337</strain>
    </source>
</reference>
<dbReference type="OrthoDB" id="3414047at2"/>
<accession>A0A2D0IU20</accession>
<organism evidence="1 2">
    <name type="scientific">Xenorhabdus ehlersii</name>
    <dbReference type="NCBI Taxonomy" id="290111"/>
    <lineage>
        <taxon>Bacteria</taxon>
        <taxon>Pseudomonadati</taxon>
        <taxon>Pseudomonadota</taxon>
        <taxon>Gammaproteobacteria</taxon>
        <taxon>Enterobacterales</taxon>
        <taxon>Morganellaceae</taxon>
        <taxon>Xenorhabdus</taxon>
    </lineage>
</organism>
<dbReference type="PANTHER" id="PTHR41349">
    <property type="match status" value="1"/>
</dbReference>
<evidence type="ECO:0000313" key="2">
    <source>
        <dbReference type="Proteomes" id="UP000225605"/>
    </source>
</evidence>
<comment type="caution">
    <text evidence="1">The sequence shown here is derived from an EMBL/GenBank/DDBJ whole genome shotgun (WGS) entry which is preliminary data.</text>
</comment>
<dbReference type="EMBL" id="NIBT01000006">
    <property type="protein sequence ID" value="PHM25390.1"/>
    <property type="molecule type" value="Genomic_DNA"/>
</dbReference>
<sequence length="84" mass="9706">MDWSEKTKDLFDHHGAVVPWTSTTLLANADYLDSYRVKYTDPVAYPGFTWAADNPYADINKLVWAPKADERDRIDFIFTILIHA</sequence>